<evidence type="ECO:0000256" key="1">
    <source>
        <dbReference type="ARBA" id="ARBA00011961"/>
    </source>
</evidence>
<evidence type="ECO:0000256" key="2">
    <source>
        <dbReference type="ARBA" id="ARBA00048655"/>
    </source>
</evidence>
<comment type="catalytic activity">
    <reaction evidence="2">
        <text>N(6)-D-ribulosyl-L-lysyl-[protein] + ATP = N(6)-(3-O-phospho-D-ribulosyl)-L-lysyl-[protein] + ADP + H(+)</text>
        <dbReference type="Rhea" id="RHEA:48432"/>
        <dbReference type="Rhea" id="RHEA-COMP:12103"/>
        <dbReference type="Rhea" id="RHEA-COMP:12104"/>
        <dbReference type="ChEBI" id="CHEBI:15378"/>
        <dbReference type="ChEBI" id="CHEBI:30616"/>
        <dbReference type="ChEBI" id="CHEBI:90418"/>
        <dbReference type="ChEBI" id="CHEBI:90420"/>
        <dbReference type="ChEBI" id="CHEBI:456216"/>
        <dbReference type="EC" id="2.7.1.172"/>
    </reaction>
    <physiologicalReaction direction="left-to-right" evidence="2">
        <dbReference type="Rhea" id="RHEA:48433"/>
    </physiologicalReaction>
</comment>
<dbReference type="PANTHER" id="PTHR12149:SF8">
    <property type="entry name" value="PROTEIN-RIBULOSAMINE 3-KINASE"/>
    <property type="match status" value="1"/>
</dbReference>
<keyword evidence="4" id="KW-1185">Reference proteome</keyword>
<proteinExistence type="predicted"/>
<dbReference type="SUPFAM" id="SSF56112">
    <property type="entry name" value="Protein kinase-like (PK-like)"/>
    <property type="match status" value="1"/>
</dbReference>
<dbReference type="EMBL" id="WIGO01000030">
    <property type="protein sequence ID" value="KAF6836766.1"/>
    <property type="molecule type" value="Genomic_DNA"/>
</dbReference>
<evidence type="ECO:0000313" key="4">
    <source>
        <dbReference type="Proteomes" id="UP000654918"/>
    </source>
</evidence>
<dbReference type="InterPro" id="IPR016477">
    <property type="entry name" value="Fructo-/Ketosamine-3-kinase"/>
</dbReference>
<dbReference type="Pfam" id="PF03881">
    <property type="entry name" value="Fructosamin_kin"/>
    <property type="match status" value="1"/>
</dbReference>
<name>A0A8H6KT33_9PEZI</name>
<dbReference type="EC" id="2.7.1.172" evidence="1"/>
<dbReference type="Proteomes" id="UP000654918">
    <property type="component" value="Unassembled WGS sequence"/>
</dbReference>
<dbReference type="PANTHER" id="PTHR12149">
    <property type="entry name" value="FRUCTOSAMINE 3 KINASE-RELATED PROTEIN"/>
    <property type="match status" value="1"/>
</dbReference>
<organism evidence="3 4">
    <name type="scientific">Colletotrichum plurivorum</name>
    <dbReference type="NCBI Taxonomy" id="2175906"/>
    <lineage>
        <taxon>Eukaryota</taxon>
        <taxon>Fungi</taxon>
        <taxon>Dikarya</taxon>
        <taxon>Ascomycota</taxon>
        <taxon>Pezizomycotina</taxon>
        <taxon>Sordariomycetes</taxon>
        <taxon>Hypocreomycetidae</taxon>
        <taxon>Glomerellales</taxon>
        <taxon>Glomerellaceae</taxon>
        <taxon>Colletotrichum</taxon>
        <taxon>Colletotrichum orchidearum species complex</taxon>
    </lineage>
</organism>
<reference evidence="3" key="1">
    <citation type="journal article" date="2020" name="Phytopathology">
        <title>Genome Sequence Resources of Colletotrichum truncatum, C. plurivorum, C. musicola, and C. sojae: Four Species Pathogenic to Soybean (Glycine max).</title>
        <authorList>
            <person name="Rogerio F."/>
            <person name="Boufleur T.R."/>
            <person name="Ciampi-Guillardi M."/>
            <person name="Sukno S.A."/>
            <person name="Thon M.R."/>
            <person name="Massola Junior N.S."/>
            <person name="Baroncelli R."/>
        </authorList>
    </citation>
    <scope>NUCLEOTIDE SEQUENCE</scope>
    <source>
        <strain evidence="3">LFN00145</strain>
    </source>
</reference>
<accession>A0A8H6KT33</accession>
<dbReference type="InterPro" id="IPR011009">
    <property type="entry name" value="Kinase-like_dom_sf"/>
</dbReference>
<protein>
    <recommendedName>
        <fullName evidence="1">protein-ribulosamine 3-kinase</fullName>
        <ecNumber evidence="1">2.7.1.172</ecNumber>
    </recommendedName>
</protein>
<evidence type="ECO:0000313" key="3">
    <source>
        <dbReference type="EMBL" id="KAF6836766.1"/>
    </source>
</evidence>
<dbReference type="AlphaFoldDB" id="A0A8H6KT33"/>
<comment type="caution">
    <text evidence="3">The sequence shown here is derived from an EMBL/GenBank/DDBJ whole genome shotgun (WGS) entry which is preliminary data.</text>
</comment>
<dbReference type="Gene3D" id="3.90.1200.10">
    <property type="match status" value="1"/>
</dbReference>
<dbReference type="GO" id="GO:0102193">
    <property type="term" value="F:protein-ribulosamine 3-kinase activity"/>
    <property type="evidence" value="ECO:0007669"/>
    <property type="project" value="UniProtKB-EC"/>
</dbReference>
<sequence>MLQRHTVTLSFTMERTSPAETTSLLRDVTVDDAIMACIPRAENAIVTTTSIGDSSWSRPLQVTLGRGTLQTRSYFVKITKTSTGMSMLRGEYESMAMLHSIIPQHTVTPIAWGTCSSTLDHYFYVSSFHEFGVEPPTPSALAALTASFHTLSAEAFAAQTIQPASAGRFGFHTVTHMGMIPQEVDWTDSWEAFFARDLRRILAFEAAAQGQSKDFESLAAETLNHVVPRLIRPLETEGRSIRPTLIHGDLQIRNFRMEKDSGSLLLFDAGSFWGHNECDLGKWRIPRFRLGQSYIDAYHELVPKSEPVEECEDRAILYSMQVPRRHLLIAHCLTLPKADIIFSHRLTILVKRSSGNCKSHQPASQGRRRH</sequence>
<gene>
    <name evidence="3" type="ORF">CPLU01_03560</name>
</gene>